<accession>A0AAD5SG91</accession>
<comment type="pathway">
    <text evidence="2 10">Glycan metabolism; cellulose degradation.</text>
</comment>
<evidence type="ECO:0000256" key="1">
    <source>
        <dbReference type="ARBA" id="ARBA00000448"/>
    </source>
</evidence>
<evidence type="ECO:0000259" key="13">
    <source>
        <dbReference type="SMART" id="SM01217"/>
    </source>
</evidence>
<dbReference type="InterPro" id="IPR019800">
    <property type="entry name" value="Glyco_hydro_3_AS"/>
</dbReference>
<feature type="domain" description="Fibronectin type III-like" evidence="13">
    <location>
        <begin position="668"/>
        <end position="737"/>
    </location>
</feature>
<evidence type="ECO:0000256" key="3">
    <source>
        <dbReference type="ARBA" id="ARBA00005336"/>
    </source>
</evidence>
<dbReference type="SMART" id="SM01217">
    <property type="entry name" value="Fn3_like"/>
    <property type="match status" value="1"/>
</dbReference>
<dbReference type="InterPro" id="IPR001764">
    <property type="entry name" value="Glyco_hydro_3_N"/>
</dbReference>
<protein>
    <recommendedName>
        <fullName evidence="4 10">beta-glucosidase</fullName>
        <ecNumber evidence="4 10">3.2.1.21</ecNumber>
    </recommendedName>
</protein>
<dbReference type="InterPro" id="IPR026891">
    <property type="entry name" value="Fn3-like"/>
</dbReference>
<evidence type="ECO:0000313" key="14">
    <source>
        <dbReference type="EMBL" id="KAJ3054026.1"/>
    </source>
</evidence>
<comment type="caution">
    <text evidence="14">The sequence shown here is derived from an EMBL/GenBank/DDBJ whole genome shotgun (WGS) entry which is preliminary data.</text>
</comment>
<dbReference type="PRINTS" id="PR00133">
    <property type="entry name" value="GLHYDRLASE3"/>
</dbReference>
<dbReference type="SUPFAM" id="SSF52279">
    <property type="entry name" value="Beta-D-glucan exohydrolase, C-terminal domain"/>
    <property type="match status" value="1"/>
</dbReference>
<evidence type="ECO:0000256" key="11">
    <source>
        <dbReference type="SAM" id="MobiDB-lite"/>
    </source>
</evidence>
<dbReference type="SUPFAM" id="SSF51445">
    <property type="entry name" value="(Trans)glycosidases"/>
    <property type="match status" value="1"/>
</dbReference>
<evidence type="ECO:0000256" key="4">
    <source>
        <dbReference type="ARBA" id="ARBA00012744"/>
    </source>
</evidence>
<name>A0AAD5SG91_9FUNG</name>
<feature type="signal peptide" evidence="12">
    <location>
        <begin position="1"/>
        <end position="21"/>
    </location>
</feature>
<dbReference type="InterPro" id="IPR036962">
    <property type="entry name" value="Glyco_hydro_3_N_sf"/>
</dbReference>
<keyword evidence="9 10" id="KW-0624">Polysaccharide degradation</keyword>
<dbReference type="FunFam" id="3.40.50.1700:FF:000003">
    <property type="entry name" value="Probable beta-glucosidase"/>
    <property type="match status" value="1"/>
</dbReference>
<dbReference type="EC" id="3.2.1.21" evidence="4 10"/>
<dbReference type="Gene3D" id="2.60.40.10">
    <property type="entry name" value="Immunoglobulins"/>
    <property type="match status" value="1"/>
</dbReference>
<comment type="catalytic activity">
    <reaction evidence="1 10">
        <text>Hydrolysis of terminal, non-reducing beta-D-glucosyl residues with release of beta-D-glucose.</text>
        <dbReference type="EC" id="3.2.1.21"/>
    </reaction>
</comment>
<feature type="compositionally biased region" description="Basic and acidic residues" evidence="11">
    <location>
        <begin position="779"/>
        <end position="806"/>
    </location>
</feature>
<dbReference type="GO" id="GO:0030245">
    <property type="term" value="P:cellulose catabolic process"/>
    <property type="evidence" value="ECO:0007669"/>
    <property type="project" value="UniProtKB-KW"/>
</dbReference>
<dbReference type="PANTHER" id="PTHR42715">
    <property type="entry name" value="BETA-GLUCOSIDASE"/>
    <property type="match status" value="1"/>
</dbReference>
<gene>
    <name evidence="14" type="ORF">HK097_002808</name>
</gene>
<dbReference type="Gene3D" id="3.40.50.1700">
    <property type="entry name" value="Glycoside hydrolase family 3 C-terminal domain"/>
    <property type="match status" value="1"/>
</dbReference>
<proteinExistence type="inferred from homology"/>
<reference evidence="14" key="1">
    <citation type="submission" date="2020-05" db="EMBL/GenBank/DDBJ databases">
        <title>Phylogenomic resolution of chytrid fungi.</title>
        <authorList>
            <person name="Stajich J.E."/>
            <person name="Amses K."/>
            <person name="Simmons R."/>
            <person name="Seto K."/>
            <person name="Myers J."/>
            <person name="Bonds A."/>
            <person name="Quandt C.A."/>
            <person name="Barry K."/>
            <person name="Liu P."/>
            <person name="Grigoriev I."/>
            <person name="Longcore J.E."/>
            <person name="James T.Y."/>
        </authorList>
    </citation>
    <scope>NUCLEOTIDE SEQUENCE</scope>
    <source>
        <strain evidence="14">JEL0318</strain>
    </source>
</reference>
<dbReference type="PANTHER" id="PTHR42715:SF2">
    <property type="entry name" value="BETA-GLUCOSIDASE F-RELATED"/>
    <property type="match status" value="1"/>
</dbReference>
<evidence type="ECO:0000256" key="8">
    <source>
        <dbReference type="ARBA" id="ARBA00023295"/>
    </source>
</evidence>
<comment type="similarity">
    <text evidence="3 10">Belongs to the glycosyl hydrolase 3 family.</text>
</comment>
<evidence type="ECO:0000256" key="10">
    <source>
        <dbReference type="RuleBase" id="RU361161"/>
    </source>
</evidence>
<dbReference type="Gene3D" id="3.20.20.300">
    <property type="entry name" value="Glycoside hydrolase, family 3, N-terminal domain"/>
    <property type="match status" value="1"/>
</dbReference>
<dbReference type="FunFam" id="3.20.20.300:FF:000002">
    <property type="entry name" value="Probable beta-glucosidase"/>
    <property type="match status" value="1"/>
</dbReference>
<keyword evidence="5 10" id="KW-0378">Hydrolase</keyword>
<evidence type="ECO:0000256" key="5">
    <source>
        <dbReference type="ARBA" id="ARBA00022801"/>
    </source>
</evidence>
<evidence type="ECO:0000256" key="2">
    <source>
        <dbReference type="ARBA" id="ARBA00004987"/>
    </source>
</evidence>
<dbReference type="InterPro" id="IPR002772">
    <property type="entry name" value="Glyco_hydro_3_C"/>
</dbReference>
<dbReference type="InterPro" id="IPR017853">
    <property type="entry name" value="GH"/>
</dbReference>
<keyword evidence="6" id="KW-0136">Cellulose degradation</keyword>
<keyword evidence="7 10" id="KW-0119">Carbohydrate metabolism</keyword>
<dbReference type="Pfam" id="PF14310">
    <property type="entry name" value="Fn3-like"/>
    <property type="match status" value="1"/>
</dbReference>
<dbReference type="AlphaFoldDB" id="A0AAD5SG91"/>
<evidence type="ECO:0000256" key="6">
    <source>
        <dbReference type="ARBA" id="ARBA00023001"/>
    </source>
</evidence>
<keyword evidence="8 10" id="KW-0326">Glycosidase</keyword>
<evidence type="ECO:0000256" key="7">
    <source>
        <dbReference type="ARBA" id="ARBA00023277"/>
    </source>
</evidence>
<dbReference type="InterPro" id="IPR013783">
    <property type="entry name" value="Ig-like_fold"/>
</dbReference>
<evidence type="ECO:0000313" key="15">
    <source>
        <dbReference type="Proteomes" id="UP001212841"/>
    </source>
</evidence>
<dbReference type="InterPro" id="IPR050288">
    <property type="entry name" value="Cellulose_deg_GH3"/>
</dbReference>
<feature type="region of interest" description="Disordered" evidence="11">
    <location>
        <begin position="774"/>
        <end position="806"/>
    </location>
</feature>
<evidence type="ECO:0000256" key="12">
    <source>
        <dbReference type="SAM" id="SignalP"/>
    </source>
</evidence>
<dbReference type="Proteomes" id="UP001212841">
    <property type="component" value="Unassembled WGS sequence"/>
</dbReference>
<dbReference type="PROSITE" id="PS00775">
    <property type="entry name" value="GLYCOSYL_HYDROL_F3"/>
    <property type="match status" value="1"/>
</dbReference>
<organism evidence="14 15">
    <name type="scientific">Rhizophlyctis rosea</name>
    <dbReference type="NCBI Taxonomy" id="64517"/>
    <lineage>
        <taxon>Eukaryota</taxon>
        <taxon>Fungi</taxon>
        <taxon>Fungi incertae sedis</taxon>
        <taxon>Chytridiomycota</taxon>
        <taxon>Chytridiomycota incertae sedis</taxon>
        <taxon>Chytridiomycetes</taxon>
        <taxon>Rhizophlyctidales</taxon>
        <taxon>Rhizophlyctidaceae</taxon>
        <taxon>Rhizophlyctis</taxon>
    </lineage>
</organism>
<dbReference type="InterPro" id="IPR036881">
    <property type="entry name" value="Glyco_hydro_3_C_sf"/>
</dbReference>
<sequence length="806" mass="88181">MRITGCLLAASLAATATLANAKPFHAVTGGKDPQWQKAVEEARALVAKLTLEEKIIAVTGMGWEAGKCVGDIAPIPSINFTGLCLNDSPTGLRWTDRASAFPASMNVAATWDKRLMFMHGIAMGKEFRGKGAHVALAPMMNLARVPEAGRNWEGQGPDPYLTSVVSAEQIKGIQNQGVIACAKHYVGNEVEHFRRNSSSNIDDRAFHELYLAPFRASVDAGVLSIMCGYNMVNNTQACGNDYIINDVLKGQLGFQGFVMTDWFATYDGLNVALAGTDMMMPGDAVEPTKRNWPNVKPYTFGGKGSFWWKNLTSLVEDGQVPVDLLDDKVTRILAAWIRAGQRVNFPETNLHVWDPKSSKHVHVSEGHDALIRDIGAASSVLLKNTGSLPLSALKGTSVALIGSGAGPGTHWPGYYRSHAGYEGNLAQGWGSGTSNFPYLISPHHGITDRARKDGIDVRWTFDDWDTEAAIATANLADAAIVFVSSNSGEAHLNVDGNQGDRNNLTLWKNGDELIKAVADHHNNVIVVVNAVGPVDMLPWAEHENVTGIIFAGLPGQESGNAIADVLFGDVNPSGRLPFTINRKREDYPAVLDYTNPNYPEPLQINYTESLLIDYRWNDAKNIEPLFPFGFGKSYSIFGYSAPSGYNPNPYTISVSFEVTNLAGPDGAEVVQLYIGYPEGTGEPPKVLRGFEKVFIKSGESERVEFQFGRKELEIWDVVKQQWEVPVGNYTMYIGNSSRHIKIKADFEIAEDAPVREGMPEGYVPEELEEVQIEVQEESPIEKETIAPKEGEPETGKEEPTHIKDEL</sequence>
<feature type="chain" id="PRO_5042034942" description="beta-glucosidase" evidence="12">
    <location>
        <begin position="22"/>
        <end position="806"/>
    </location>
</feature>
<dbReference type="Pfam" id="PF00933">
    <property type="entry name" value="Glyco_hydro_3"/>
    <property type="match status" value="1"/>
</dbReference>
<dbReference type="EMBL" id="JADGJD010000163">
    <property type="protein sequence ID" value="KAJ3054026.1"/>
    <property type="molecule type" value="Genomic_DNA"/>
</dbReference>
<dbReference type="Pfam" id="PF01915">
    <property type="entry name" value="Glyco_hydro_3_C"/>
    <property type="match status" value="1"/>
</dbReference>
<keyword evidence="15" id="KW-1185">Reference proteome</keyword>
<keyword evidence="12" id="KW-0732">Signal</keyword>
<evidence type="ECO:0000256" key="9">
    <source>
        <dbReference type="ARBA" id="ARBA00023326"/>
    </source>
</evidence>
<dbReference type="GO" id="GO:0008422">
    <property type="term" value="F:beta-glucosidase activity"/>
    <property type="evidence" value="ECO:0007669"/>
    <property type="project" value="UniProtKB-EC"/>
</dbReference>